<reference evidence="1" key="1">
    <citation type="submission" date="2006-10" db="EMBL/GenBank/DDBJ databases">
        <authorList>
            <person name="Amadeo P."/>
            <person name="Zhao Q."/>
            <person name="Wortman J."/>
            <person name="Fraser-Liggett C."/>
            <person name="Carlton J."/>
        </authorList>
    </citation>
    <scope>NUCLEOTIDE SEQUENCE</scope>
    <source>
        <strain evidence="1">G3</strain>
    </source>
</reference>
<evidence type="ECO:0000313" key="1">
    <source>
        <dbReference type="EMBL" id="EAY16056.1"/>
    </source>
</evidence>
<dbReference type="PROSITE" id="PS50896">
    <property type="entry name" value="LISH"/>
    <property type="match status" value="1"/>
</dbReference>
<dbReference type="InParanoid" id="A2DU63"/>
<proteinExistence type="predicted"/>
<sequence>MSSLNGLASDCQTEILAQLYDVCEQRGVKDEVLKNAQDMATVACRNVLNPEETPLKTFDGVPKDKTFELQLIYDFLKQSGFNFAANCLKFESQQPELLENFNRRQLGKESHFCTYDKTPYLVQIIREIQRAEKQ</sequence>
<dbReference type="KEGG" id="tva:4774063"/>
<dbReference type="VEuPathDB" id="TrichDB:TVAGG3_0438500"/>
<dbReference type="VEuPathDB" id="TrichDB:TVAG_278220"/>
<dbReference type="RefSeq" id="XP_001328279.1">
    <property type="nucleotide sequence ID" value="XM_001328244.1"/>
</dbReference>
<reference evidence="1" key="2">
    <citation type="journal article" date="2007" name="Science">
        <title>Draft genome sequence of the sexually transmitted pathogen Trichomonas vaginalis.</title>
        <authorList>
            <person name="Carlton J.M."/>
            <person name="Hirt R.P."/>
            <person name="Silva J.C."/>
            <person name="Delcher A.L."/>
            <person name="Schatz M."/>
            <person name="Zhao Q."/>
            <person name="Wortman J.R."/>
            <person name="Bidwell S.L."/>
            <person name="Alsmark U.C.M."/>
            <person name="Besteiro S."/>
            <person name="Sicheritz-Ponten T."/>
            <person name="Noel C.J."/>
            <person name="Dacks J.B."/>
            <person name="Foster P.G."/>
            <person name="Simillion C."/>
            <person name="Van de Peer Y."/>
            <person name="Miranda-Saavedra D."/>
            <person name="Barton G.J."/>
            <person name="Westrop G.D."/>
            <person name="Mueller S."/>
            <person name="Dessi D."/>
            <person name="Fiori P.L."/>
            <person name="Ren Q."/>
            <person name="Paulsen I."/>
            <person name="Zhang H."/>
            <person name="Bastida-Corcuera F.D."/>
            <person name="Simoes-Barbosa A."/>
            <person name="Brown M.T."/>
            <person name="Hayes R.D."/>
            <person name="Mukherjee M."/>
            <person name="Okumura C.Y."/>
            <person name="Schneider R."/>
            <person name="Smith A.J."/>
            <person name="Vanacova S."/>
            <person name="Villalvazo M."/>
            <person name="Haas B.J."/>
            <person name="Pertea M."/>
            <person name="Feldblyum T.V."/>
            <person name="Utterback T.R."/>
            <person name="Shu C.L."/>
            <person name="Osoegawa K."/>
            <person name="de Jong P.J."/>
            <person name="Hrdy I."/>
            <person name="Horvathova L."/>
            <person name="Zubacova Z."/>
            <person name="Dolezal P."/>
            <person name="Malik S.B."/>
            <person name="Logsdon J.M. Jr."/>
            <person name="Henze K."/>
            <person name="Gupta A."/>
            <person name="Wang C.C."/>
            <person name="Dunne R.L."/>
            <person name="Upcroft J.A."/>
            <person name="Upcroft P."/>
            <person name="White O."/>
            <person name="Salzberg S.L."/>
            <person name="Tang P."/>
            <person name="Chiu C.-H."/>
            <person name="Lee Y.-S."/>
            <person name="Embley T.M."/>
            <person name="Coombs G.H."/>
            <person name="Mottram J.C."/>
            <person name="Tachezy J."/>
            <person name="Fraser-Liggett C.M."/>
            <person name="Johnson P.J."/>
        </authorList>
    </citation>
    <scope>NUCLEOTIDE SEQUENCE [LARGE SCALE GENOMIC DNA]</scope>
    <source>
        <strain evidence="1">G3</strain>
    </source>
</reference>
<dbReference type="EMBL" id="DS113247">
    <property type="protein sequence ID" value="EAY16056.1"/>
    <property type="molecule type" value="Genomic_DNA"/>
</dbReference>
<name>A2DU63_TRIV3</name>
<dbReference type="InterPro" id="IPR006594">
    <property type="entry name" value="LisH"/>
</dbReference>
<dbReference type="AlphaFoldDB" id="A2DU63"/>
<organism evidence="1 2">
    <name type="scientific">Trichomonas vaginalis (strain ATCC PRA-98 / G3)</name>
    <dbReference type="NCBI Taxonomy" id="412133"/>
    <lineage>
        <taxon>Eukaryota</taxon>
        <taxon>Metamonada</taxon>
        <taxon>Parabasalia</taxon>
        <taxon>Trichomonadida</taxon>
        <taxon>Trichomonadidae</taxon>
        <taxon>Trichomonas</taxon>
    </lineage>
</organism>
<protein>
    <submittedName>
        <fullName evidence="1">Uncharacterized protein</fullName>
    </submittedName>
</protein>
<dbReference type="Proteomes" id="UP000001542">
    <property type="component" value="Unassembled WGS sequence"/>
</dbReference>
<accession>A2DU63</accession>
<gene>
    <name evidence="1" type="ORF">TVAG_278220</name>
</gene>
<keyword evidence="2" id="KW-1185">Reference proteome</keyword>
<evidence type="ECO:0000313" key="2">
    <source>
        <dbReference type="Proteomes" id="UP000001542"/>
    </source>
</evidence>
<dbReference type="SMR" id="A2DU63"/>